<sequence length="199" mass="22346">MTGARTLTPPQDLFRELLDLGNLLFCVLAGPAAQVRRWPSYYLAYAHVDRLCHEVSQATGYLARGFIGTAGAVDRPAIESANVCLSRLETQFRALVDLLVRIERHTQVEYGALELKRVVRHHFSPSSPWYLAVQQRYCTGRVSRDGQVLRRAHVPLDLMPDAAAIATPGQELVHQQEFELGSQQSRILLTRTARQCRPA</sequence>
<dbReference type="AlphaFoldDB" id="A0A7X3G7M6"/>
<name>A0A7X3G7M6_9BURK</name>
<keyword evidence="2" id="KW-1185">Reference proteome</keyword>
<protein>
    <submittedName>
        <fullName evidence="1">Uncharacterized protein</fullName>
    </submittedName>
</protein>
<gene>
    <name evidence="1" type="ORF">GPY61_30055</name>
</gene>
<evidence type="ECO:0000313" key="2">
    <source>
        <dbReference type="Proteomes" id="UP000443353"/>
    </source>
</evidence>
<dbReference type="Proteomes" id="UP000443353">
    <property type="component" value="Unassembled WGS sequence"/>
</dbReference>
<proteinExistence type="predicted"/>
<comment type="caution">
    <text evidence="1">The sequence shown here is derived from an EMBL/GenBank/DDBJ whole genome shotgun (WGS) entry which is preliminary data.</text>
</comment>
<evidence type="ECO:0000313" key="1">
    <source>
        <dbReference type="EMBL" id="MVW64182.1"/>
    </source>
</evidence>
<dbReference type="RefSeq" id="WP_160410700.1">
    <property type="nucleotide sequence ID" value="NZ_WSES01000012.1"/>
</dbReference>
<organism evidence="1 2">
    <name type="scientific">Massilia cellulosiltytica</name>
    <dbReference type="NCBI Taxonomy" id="2683234"/>
    <lineage>
        <taxon>Bacteria</taxon>
        <taxon>Pseudomonadati</taxon>
        <taxon>Pseudomonadota</taxon>
        <taxon>Betaproteobacteria</taxon>
        <taxon>Burkholderiales</taxon>
        <taxon>Oxalobacteraceae</taxon>
        <taxon>Telluria group</taxon>
        <taxon>Massilia</taxon>
    </lineage>
</organism>
<dbReference type="EMBL" id="WSES01000012">
    <property type="protein sequence ID" value="MVW64182.1"/>
    <property type="molecule type" value="Genomic_DNA"/>
</dbReference>
<accession>A0A7X3G7M6</accession>
<reference evidence="1 2" key="1">
    <citation type="submission" date="2019-12" db="EMBL/GenBank/DDBJ databases">
        <authorList>
            <person name="Li C."/>
            <person name="Zhao J."/>
        </authorList>
    </citation>
    <scope>NUCLEOTIDE SEQUENCE [LARGE SCALE GENOMIC DNA]</scope>
    <source>
        <strain evidence="1 2">NEAU-DD11</strain>
    </source>
</reference>